<keyword evidence="2" id="KW-1185">Reference proteome</keyword>
<protein>
    <submittedName>
        <fullName evidence="1">Uncharacterized protein</fullName>
    </submittedName>
</protein>
<dbReference type="Proteomes" id="UP000027982">
    <property type="component" value="Chromosome"/>
</dbReference>
<evidence type="ECO:0000313" key="1">
    <source>
        <dbReference type="EMBL" id="AIE85821.1"/>
    </source>
</evidence>
<accession>A0A068NQV2</accession>
<sequence>MTEKRRKHLGRVFTQEPTYCDELSQIDRAISLLDSRDHRLANAELRCEFPLRHSGLLARLENELLQAVVKRRLKEESRAPQFHENDLRAEPK</sequence>
<dbReference type="HOGENOM" id="CLU_2408938_0_0_0"/>
<name>A0A068NQV2_FIMGI</name>
<dbReference type="AlphaFoldDB" id="A0A068NQV2"/>
<gene>
    <name evidence="1" type="ORF">OP10G_2453</name>
</gene>
<reference evidence="1 2" key="1">
    <citation type="journal article" date="2014" name="PLoS ONE">
        <title>The first complete genome sequence of the class fimbriimonadia in the phylum armatimonadetes.</title>
        <authorList>
            <person name="Hu Z.Y."/>
            <person name="Wang Y.Z."/>
            <person name="Im W.T."/>
            <person name="Wang S.Y."/>
            <person name="Zhao G.P."/>
            <person name="Zheng H.J."/>
            <person name="Quan Z.X."/>
        </authorList>
    </citation>
    <scope>NUCLEOTIDE SEQUENCE [LARGE SCALE GENOMIC DNA]</scope>
    <source>
        <strain evidence="1">Gsoil 348</strain>
    </source>
</reference>
<organism evidence="1 2">
    <name type="scientific">Fimbriimonas ginsengisoli Gsoil 348</name>
    <dbReference type="NCBI Taxonomy" id="661478"/>
    <lineage>
        <taxon>Bacteria</taxon>
        <taxon>Bacillati</taxon>
        <taxon>Armatimonadota</taxon>
        <taxon>Fimbriimonadia</taxon>
        <taxon>Fimbriimonadales</taxon>
        <taxon>Fimbriimonadaceae</taxon>
        <taxon>Fimbriimonas</taxon>
    </lineage>
</organism>
<evidence type="ECO:0000313" key="2">
    <source>
        <dbReference type="Proteomes" id="UP000027982"/>
    </source>
</evidence>
<proteinExistence type="predicted"/>
<dbReference type="EMBL" id="CP007139">
    <property type="protein sequence ID" value="AIE85821.1"/>
    <property type="molecule type" value="Genomic_DNA"/>
</dbReference>
<dbReference type="KEGG" id="fgi:OP10G_2453"/>